<dbReference type="Proteomes" id="UP000223981">
    <property type="component" value="Segment"/>
</dbReference>
<evidence type="ECO:0000313" key="4">
    <source>
        <dbReference type="EMBL" id="AOO13684.1"/>
    </source>
</evidence>
<dbReference type="EMBL" id="KX349302">
    <property type="protein sequence ID" value="AOO14116.1"/>
    <property type="molecule type" value="Genomic_DNA"/>
</dbReference>
<feature type="compositionally biased region" description="Basic and acidic residues" evidence="1">
    <location>
        <begin position="63"/>
        <end position="74"/>
    </location>
</feature>
<evidence type="ECO:0000313" key="6">
    <source>
        <dbReference type="EMBL" id="AOO14116.1"/>
    </source>
</evidence>
<organism evidence="6 13">
    <name type="scientific">Cyanophage S-RIM14</name>
    <dbReference type="NCBI Taxonomy" id="1278423"/>
    <lineage>
        <taxon>Viruses</taxon>
        <taxon>Duplodnaviria</taxon>
        <taxon>Heunggongvirae</taxon>
        <taxon>Uroviricota</taxon>
        <taxon>Caudoviricetes</taxon>
        <taxon>Pantevenvirales</taxon>
        <taxon>Kyanoviridae</taxon>
        <taxon>Ahtivirus</taxon>
        <taxon>Ahtivirus sagseatwo</taxon>
    </lineage>
</organism>
<dbReference type="EMBL" id="KX349300">
    <property type="protein sequence ID" value="AOO13684.1"/>
    <property type="molecule type" value="Genomic_DNA"/>
</dbReference>
<dbReference type="Proteomes" id="UP000224257">
    <property type="component" value="Segment"/>
</dbReference>
<evidence type="ECO:0000313" key="2">
    <source>
        <dbReference type="EMBL" id="AOO13252.1"/>
    </source>
</evidence>
<evidence type="ECO:0000313" key="10">
    <source>
        <dbReference type="EMBL" id="AOO14984.1"/>
    </source>
</evidence>
<sequence>MVKITPETYEKMNEEFIREDIPFRIQETTQEKIDAWQNATPIPQPVRHTVDLVAEMWKEHRKKEQEESIRKLENEASDYGIGK</sequence>
<evidence type="ECO:0000313" key="7">
    <source>
        <dbReference type="EMBL" id="AOO14335.1"/>
    </source>
</evidence>
<dbReference type="EMBL" id="KX349301">
    <property type="protein sequence ID" value="AOO13900.1"/>
    <property type="molecule type" value="Genomic_DNA"/>
</dbReference>
<dbReference type="EMBL" id="KX349305">
    <property type="protein sequence ID" value="AOO14768.1"/>
    <property type="molecule type" value="Genomic_DNA"/>
</dbReference>
<accession>A0A1D7SK90</accession>
<evidence type="ECO:0000313" key="3">
    <source>
        <dbReference type="EMBL" id="AOO13468.1"/>
    </source>
</evidence>
<evidence type="ECO:0000313" key="9">
    <source>
        <dbReference type="EMBL" id="AOO14768.1"/>
    </source>
</evidence>
<dbReference type="Proteomes" id="UP000223711">
    <property type="component" value="Segment"/>
</dbReference>
<evidence type="ECO:0000313" key="11">
    <source>
        <dbReference type="Proteomes" id="UP000223288"/>
    </source>
</evidence>
<dbReference type="EMBL" id="KX349304">
    <property type="protein sequence ID" value="AOO14552.1"/>
    <property type="molecule type" value="Genomic_DNA"/>
</dbReference>
<evidence type="ECO:0000313" key="13">
    <source>
        <dbReference type="Proteomes" id="UP000224953"/>
    </source>
</evidence>
<gene>
    <name evidence="2" type="ORF">LIS021110_138</name>
    <name evidence="3" type="ORF">LIS110610_138</name>
    <name evidence="4" type="ORF">Np111211_138</name>
    <name evidence="5" type="ORF">Np450711_138</name>
    <name evidence="6" type="ORF">RW030110_138</name>
    <name evidence="7" type="ORF">Sn110110_141</name>
    <name evidence="8" type="ORF">Sn180910_138</name>
    <name evidence="9" type="ORF">Sn230910_138</name>
    <name evidence="10" type="ORF">W1230910_138</name>
</gene>
<dbReference type="Proteomes" id="UP000226173">
    <property type="component" value="Segment"/>
</dbReference>
<dbReference type="EMBL" id="KX349298">
    <property type="protein sequence ID" value="AOO13252.1"/>
    <property type="molecule type" value="Genomic_DNA"/>
</dbReference>
<evidence type="ECO:0000313" key="8">
    <source>
        <dbReference type="EMBL" id="AOO14552.1"/>
    </source>
</evidence>
<feature type="region of interest" description="Disordered" evidence="1">
    <location>
        <begin position="63"/>
        <end position="83"/>
    </location>
</feature>
<protein>
    <submittedName>
        <fullName evidence="6">Uncharacterized protein</fullName>
    </submittedName>
</protein>
<evidence type="ECO:0000256" key="1">
    <source>
        <dbReference type="SAM" id="MobiDB-lite"/>
    </source>
</evidence>
<proteinExistence type="predicted"/>
<dbReference type="Proteomes" id="UP000223288">
    <property type="component" value="Segment"/>
</dbReference>
<evidence type="ECO:0000313" key="5">
    <source>
        <dbReference type="EMBL" id="AOO13900.1"/>
    </source>
</evidence>
<name>A0A1D7SK90_9CAUD</name>
<dbReference type="EMBL" id="KX349299">
    <property type="protein sequence ID" value="AOO13468.1"/>
    <property type="molecule type" value="Genomic_DNA"/>
</dbReference>
<dbReference type="Proteomes" id="UP000223576">
    <property type="component" value="Segment"/>
</dbReference>
<dbReference type="Proteomes" id="UP000224953">
    <property type="component" value="Genome"/>
</dbReference>
<dbReference type="Proteomes" id="UP000225808">
    <property type="component" value="Segment"/>
</dbReference>
<dbReference type="EMBL" id="KX349303">
    <property type="protein sequence ID" value="AOO14335.1"/>
    <property type="molecule type" value="Genomic_DNA"/>
</dbReference>
<evidence type="ECO:0000313" key="12">
    <source>
        <dbReference type="Proteomes" id="UP000223576"/>
    </source>
</evidence>
<dbReference type="EMBL" id="KX349306">
    <property type="protein sequence ID" value="AOO14984.1"/>
    <property type="molecule type" value="Genomic_DNA"/>
</dbReference>
<reference evidence="11 12" key="1">
    <citation type="journal article" date="2016" name="Environ. Microbiol.">
        <title>Genomic diversification of marine cyanophages into stable ecotypes.</title>
        <authorList>
            <person name="Marston M.F."/>
            <person name="Martiny J.B."/>
        </authorList>
    </citation>
    <scope>NUCLEOTIDE SEQUENCE [LARGE SCALE GENOMIC DNA]</scope>
    <source>
        <strain evidence="2">LIS_02_1110</strain>
        <strain evidence="3">LIS_22_0610</strain>
        <strain evidence="4">Np_11_1211</strain>
        <strain evidence="5">Np_45_0711</strain>
        <strain evidence="6">RW_03_0110</strain>
        <strain evidence="7">Sn_11_0110</strain>
        <strain evidence="8">Sn_18_0910</strain>
        <strain evidence="9">Sn_23_0910</strain>
        <strain evidence="10">W1_23_0910</strain>
    </source>
</reference>
<dbReference type="Proteomes" id="UP000225271">
    <property type="component" value="Segment"/>
</dbReference>